<dbReference type="RefSeq" id="WP_343837080.1">
    <property type="nucleotide sequence ID" value="NZ_BAAADO010000001.1"/>
</dbReference>
<dbReference type="PIRSF" id="PIRSF029895">
    <property type="entry name" value="SpoIV"/>
    <property type="match status" value="1"/>
</dbReference>
<reference evidence="3 4" key="1">
    <citation type="journal article" date="2019" name="Int. J. Syst. Evol. Microbiol.">
        <title>The Global Catalogue of Microorganisms (GCM) 10K type strain sequencing project: providing services to taxonomists for standard genome sequencing and annotation.</title>
        <authorList>
            <consortium name="The Broad Institute Genomics Platform"/>
            <consortium name="The Broad Institute Genome Sequencing Center for Infectious Disease"/>
            <person name="Wu L."/>
            <person name="Ma J."/>
        </authorList>
    </citation>
    <scope>NUCLEOTIDE SEQUENCE [LARGE SCALE GENOMIC DNA]</scope>
    <source>
        <strain evidence="3 4">JCM 12389</strain>
    </source>
</reference>
<dbReference type="Pfam" id="PF06898">
    <property type="entry name" value="YqfD"/>
    <property type="match status" value="1"/>
</dbReference>
<protein>
    <submittedName>
        <fullName evidence="3">Sporulation protein YqfD</fullName>
    </submittedName>
</protein>
<feature type="transmembrane region" description="Helical" evidence="2">
    <location>
        <begin position="91"/>
        <end position="110"/>
    </location>
</feature>
<evidence type="ECO:0000256" key="1">
    <source>
        <dbReference type="SAM" id="MobiDB-lite"/>
    </source>
</evidence>
<dbReference type="EMBL" id="BAAADO010000001">
    <property type="protein sequence ID" value="GAA0482662.1"/>
    <property type="molecule type" value="Genomic_DNA"/>
</dbReference>
<dbReference type="NCBIfam" id="TIGR02876">
    <property type="entry name" value="spore_yqfD"/>
    <property type="match status" value="1"/>
</dbReference>
<keyword evidence="2" id="KW-1133">Transmembrane helix</keyword>
<keyword evidence="2" id="KW-0812">Transmembrane</keyword>
<accession>A0ABN1AS02</accession>
<feature type="compositionally biased region" description="Acidic residues" evidence="1">
    <location>
        <begin position="235"/>
        <end position="246"/>
    </location>
</feature>
<organism evidence="3 4">
    <name type="scientific">Salinibacillus aidingensis</name>
    <dbReference type="NCBI Taxonomy" id="237684"/>
    <lineage>
        <taxon>Bacteria</taxon>
        <taxon>Bacillati</taxon>
        <taxon>Bacillota</taxon>
        <taxon>Bacilli</taxon>
        <taxon>Bacillales</taxon>
        <taxon>Bacillaceae</taxon>
        <taxon>Salinibacillus</taxon>
    </lineage>
</organism>
<sequence length="409" mass="47559">MKEKEGLFLKGYITLQVRGKKPELFLNRCMREHIPMWDIRKLDEDTYEFKVYLKSLSIIRKIRRQMGFKISFKEKFGLPFWLAHLKIRKPLVIGLFLGLFCIMVLSNMVWQVKIVGVSPEVEYKIQERLDDYGLKRGVFKFSFQSVDDIERTITNELKDVMWIGIEQKGTTYIVQGVENSQANEEQEKGPQHLVASKDGTILEMLIEKGDPQVSVYEKVQKGDILVSGLIREGIGNEDNESDEEEQESKQHGIHAEGSVIAETWYTTETTVPLSYQHQTLTGEKDQHYKLKIGNFALPIWEFIPPDYDDTHVEKNEKPLYFLNYKLPFSIEQKTIHEKEKIRGERSKHEAISEGIAQAKREIKRHTNHDAEIIDEEILHQSVENGKVKLELLFTVRENIAKPQPIDQGE</sequence>
<comment type="caution">
    <text evidence="3">The sequence shown here is derived from an EMBL/GenBank/DDBJ whole genome shotgun (WGS) entry which is preliminary data.</text>
</comment>
<dbReference type="Proteomes" id="UP001500880">
    <property type="component" value="Unassembled WGS sequence"/>
</dbReference>
<name>A0ABN1AS02_9BACI</name>
<gene>
    <name evidence="3" type="primary">yqfD</name>
    <name evidence="3" type="ORF">GCM10008986_04490</name>
</gene>
<feature type="region of interest" description="Disordered" evidence="1">
    <location>
        <begin position="232"/>
        <end position="254"/>
    </location>
</feature>
<keyword evidence="4" id="KW-1185">Reference proteome</keyword>
<dbReference type="InterPro" id="IPR010690">
    <property type="entry name" value="YqfD"/>
</dbReference>
<evidence type="ECO:0000313" key="3">
    <source>
        <dbReference type="EMBL" id="GAA0482662.1"/>
    </source>
</evidence>
<evidence type="ECO:0000256" key="2">
    <source>
        <dbReference type="SAM" id="Phobius"/>
    </source>
</evidence>
<evidence type="ECO:0000313" key="4">
    <source>
        <dbReference type="Proteomes" id="UP001500880"/>
    </source>
</evidence>
<keyword evidence="2" id="KW-0472">Membrane</keyword>
<proteinExistence type="predicted"/>